<evidence type="ECO:0000313" key="2">
    <source>
        <dbReference type="EMBL" id="CUG75234.1"/>
    </source>
</evidence>
<name>A0A0S4J0A3_BODSA</name>
<dbReference type="VEuPathDB" id="TriTrypDB:BSAL_84675"/>
<evidence type="ECO:0000256" key="1">
    <source>
        <dbReference type="SAM" id="MobiDB-lite"/>
    </source>
</evidence>
<feature type="region of interest" description="Disordered" evidence="1">
    <location>
        <begin position="128"/>
        <end position="163"/>
    </location>
</feature>
<dbReference type="EMBL" id="CYKH01000980">
    <property type="protein sequence ID" value="CUG75234.1"/>
    <property type="molecule type" value="Genomic_DNA"/>
</dbReference>
<keyword evidence="3" id="KW-1185">Reference proteome</keyword>
<dbReference type="Proteomes" id="UP000051952">
    <property type="component" value="Unassembled WGS sequence"/>
</dbReference>
<dbReference type="AlphaFoldDB" id="A0A0S4J0A3"/>
<feature type="non-terminal residue" evidence="2">
    <location>
        <position position="1"/>
    </location>
</feature>
<accession>A0A0S4J0A3</accession>
<proteinExistence type="predicted"/>
<organism evidence="2 3">
    <name type="scientific">Bodo saltans</name>
    <name type="common">Flagellated protozoan</name>
    <dbReference type="NCBI Taxonomy" id="75058"/>
    <lineage>
        <taxon>Eukaryota</taxon>
        <taxon>Discoba</taxon>
        <taxon>Euglenozoa</taxon>
        <taxon>Kinetoplastea</taxon>
        <taxon>Metakinetoplastina</taxon>
        <taxon>Eubodonida</taxon>
        <taxon>Bodonidae</taxon>
        <taxon>Bodo</taxon>
    </lineage>
</organism>
<evidence type="ECO:0000313" key="3">
    <source>
        <dbReference type="Proteomes" id="UP000051952"/>
    </source>
</evidence>
<protein>
    <submittedName>
        <fullName evidence="2">Uncharacterized protein</fullName>
    </submittedName>
</protein>
<reference evidence="3" key="1">
    <citation type="submission" date="2015-09" db="EMBL/GenBank/DDBJ databases">
        <authorList>
            <consortium name="Pathogen Informatics"/>
        </authorList>
    </citation>
    <scope>NUCLEOTIDE SEQUENCE [LARGE SCALE GENOMIC DNA]</scope>
    <source>
        <strain evidence="3">Lake Konstanz</strain>
    </source>
</reference>
<sequence length="304" mass="32719">LASHFWPGVGLYVLAVDATWMELQFTQHPRAFWFGLQRLVHDAPSLAIALWFTIHYTHSTNAASAAQLFFSGAGIVFGYRGVLTALAVPVVVLASRCFARFQTTTLELWLRERTGLLTVGALMSSSSRSNSYQEKKQKKEATPRDHHCAGTSGNERPDNRNELNSASVDKTSRLSVVASTLLAASPLLLPAQCGRPSLTPFAAREPPTKTMPESGMMEHNGGVLPQNQDVVDVEGTGDAISGMSQHREHSGEGYDDDPTALIETCGGSAVPLPVGVFVHPHNCNVVSEEWEPTVTPGDVGGVTL</sequence>
<gene>
    <name evidence="2" type="ORF">BSAL_84675</name>
</gene>
<feature type="compositionally biased region" description="Basic and acidic residues" evidence="1">
    <location>
        <begin position="133"/>
        <end position="148"/>
    </location>
</feature>